<feature type="compositionally biased region" description="Low complexity" evidence="1">
    <location>
        <begin position="39"/>
        <end position="71"/>
    </location>
</feature>
<feature type="region of interest" description="Disordered" evidence="1">
    <location>
        <begin position="1"/>
        <end position="84"/>
    </location>
</feature>
<feature type="compositionally biased region" description="Acidic residues" evidence="1">
    <location>
        <begin position="313"/>
        <end position="335"/>
    </location>
</feature>
<feature type="region of interest" description="Disordered" evidence="1">
    <location>
        <begin position="258"/>
        <end position="348"/>
    </location>
</feature>
<protein>
    <submittedName>
        <fullName evidence="2">Uncharacterized protein</fullName>
    </submittedName>
</protein>
<feature type="region of interest" description="Disordered" evidence="1">
    <location>
        <begin position="547"/>
        <end position="635"/>
    </location>
</feature>
<keyword evidence="3" id="KW-1185">Reference proteome</keyword>
<evidence type="ECO:0000256" key="1">
    <source>
        <dbReference type="SAM" id="MobiDB-lite"/>
    </source>
</evidence>
<dbReference type="OrthoDB" id="3500316at2759"/>
<feature type="compositionally biased region" description="Basic and acidic residues" evidence="1">
    <location>
        <begin position="24"/>
        <end position="37"/>
    </location>
</feature>
<feature type="compositionally biased region" description="Basic and acidic residues" evidence="1">
    <location>
        <begin position="588"/>
        <end position="600"/>
    </location>
</feature>
<dbReference type="EMBL" id="KZ613943">
    <property type="protein sequence ID" value="PMD42661.1"/>
    <property type="molecule type" value="Genomic_DNA"/>
</dbReference>
<evidence type="ECO:0000313" key="2">
    <source>
        <dbReference type="EMBL" id="PMD42661.1"/>
    </source>
</evidence>
<name>A0A2J6RVW8_HYAVF</name>
<evidence type="ECO:0000313" key="3">
    <source>
        <dbReference type="Proteomes" id="UP000235786"/>
    </source>
</evidence>
<accession>A0A2J6RVW8</accession>
<reference evidence="2 3" key="1">
    <citation type="submission" date="2016-04" db="EMBL/GenBank/DDBJ databases">
        <title>A degradative enzymes factory behind the ericoid mycorrhizal symbiosis.</title>
        <authorList>
            <consortium name="DOE Joint Genome Institute"/>
            <person name="Martino E."/>
            <person name="Morin E."/>
            <person name="Grelet G."/>
            <person name="Kuo A."/>
            <person name="Kohler A."/>
            <person name="Daghino S."/>
            <person name="Barry K."/>
            <person name="Choi C."/>
            <person name="Cichocki N."/>
            <person name="Clum A."/>
            <person name="Copeland A."/>
            <person name="Hainaut M."/>
            <person name="Haridas S."/>
            <person name="Labutti K."/>
            <person name="Lindquist E."/>
            <person name="Lipzen A."/>
            <person name="Khouja H.-R."/>
            <person name="Murat C."/>
            <person name="Ohm R."/>
            <person name="Olson A."/>
            <person name="Spatafora J."/>
            <person name="Veneault-Fourrey C."/>
            <person name="Henrissat B."/>
            <person name="Grigoriev I."/>
            <person name="Martin F."/>
            <person name="Perotto S."/>
        </authorList>
    </citation>
    <scope>NUCLEOTIDE SEQUENCE [LARGE SCALE GENOMIC DNA]</scope>
    <source>
        <strain evidence="2 3">F</strain>
    </source>
</reference>
<proteinExistence type="predicted"/>
<organism evidence="2 3">
    <name type="scientific">Hyaloscypha variabilis (strain UAMH 11265 / GT02V1 / F)</name>
    <name type="common">Meliniomyces variabilis</name>
    <dbReference type="NCBI Taxonomy" id="1149755"/>
    <lineage>
        <taxon>Eukaryota</taxon>
        <taxon>Fungi</taxon>
        <taxon>Dikarya</taxon>
        <taxon>Ascomycota</taxon>
        <taxon>Pezizomycotina</taxon>
        <taxon>Leotiomycetes</taxon>
        <taxon>Helotiales</taxon>
        <taxon>Hyaloscyphaceae</taxon>
        <taxon>Hyaloscypha</taxon>
        <taxon>Hyaloscypha variabilis</taxon>
    </lineage>
</organism>
<feature type="compositionally biased region" description="Pro residues" evidence="1">
    <location>
        <begin position="601"/>
        <end position="610"/>
    </location>
</feature>
<dbReference type="Proteomes" id="UP000235786">
    <property type="component" value="Unassembled WGS sequence"/>
</dbReference>
<gene>
    <name evidence="2" type="ORF">L207DRAFT_581315</name>
</gene>
<dbReference type="AlphaFoldDB" id="A0A2J6RVW8"/>
<sequence>MSDEKEMKLTNGEEAVKGTSSGETRGESSQEESRPNEHSTPATAAATGAAPGTTTSTSTPITPITPIQPSTTFPPPRPNEVERRPVSAHMESMIREPLATQNPDHSREFYLAINRECRNAVNHAMGIFCLDCRGIPMPWGQNLPQVHDDRGNRVVRGSPGTVLAGVRLNSLRAIATLSTVAYLEVTRQPHATVDGLANMETQYAASADAGRRIARLWRTLRNVAQGEGRSVPHYYDLILRALMEPFLSEDALGNSFLGHQADGGSSSQQTGEGGARRRSDDQGLGSRQGRGAIEPSPTPPTQGQGLGGLSGEEGSEEESEEDDSMDNDNEDEDGQDLGHSDSIMPSREKKYGFQFNRPAKRRPWEFVPGSDLSPAELGKPDPSKFFLIRQNKNNHFEKDIRQYPRWEKFDWNNKGHIDCLNRHRRQIKSRTRGATHEPRLPWTQMEHDVLKDLVDQAIQSGKHRLSIDWDEISRDMSKRFENIVQNPGQAMAQTTELLDGKVLPAKGKANTLKSIRKGSLNRKGTAIKNQAEKFGDIYKMLIDSKPLANKGPKKKRPAAQLTDLENTDDDDTTPPSDKKVRPKRVKRVDKGPKDMPDRGPKPPGPSPPPGGAGGIAGPMGDVGWTSVNQAEFLAR</sequence>